<keyword evidence="3" id="KW-1185">Reference proteome</keyword>
<dbReference type="Proteomes" id="UP001501676">
    <property type="component" value="Unassembled WGS sequence"/>
</dbReference>
<gene>
    <name evidence="2" type="ORF">GCM10020369_44030</name>
</gene>
<evidence type="ECO:0008006" key="4">
    <source>
        <dbReference type="Google" id="ProtNLM"/>
    </source>
</evidence>
<dbReference type="EMBL" id="BAAAYN010000028">
    <property type="protein sequence ID" value="GAA3390366.1"/>
    <property type="molecule type" value="Genomic_DNA"/>
</dbReference>
<sequence length="158" mass="17892">MTSPEHAPAEWFRPAWASRVLPLLPLLPLLAAAVWVNLYNPTDQVEDPTGPCTWHAMFGVNGPTCGGTRAFYYLLHGHVVEAARFHLPAVLAAPVLVYFWLRWAVKRGLGRRLPALTVPRWLWVTYLVFFLVFTTVLRNLDFAPFAWFDIPNLAAPAR</sequence>
<evidence type="ECO:0000313" key="2">
    <source>
        <dbReference type="EMBL" id="GAA3390366.1"/>
    </source>
</evidence>
<dbReference type="InterPro" id="IPR021215">
    <property type="entry name" value="DUF2752"/>
</dbReference>
<keyword evidence="1" id="KW-0472">Membrane</keyword>
<keyword evidence="1" id="KW-1133">Transmembrane helix</keyword>
<organism evidence="2 3">
    <name type="scientific">Cryptosporangium minutisporangium</name>
    <dbReference type="NCBI Taxonomy" id="113569"/>
    <lineage>
        <taxon>Bacteria</taxon>
        <taxon>Bacillati</taxon>
        <taxon>Actinomycetota</taxon>
        <taxon>Actinomycetes</taxon>
        <taxon>Cryptosporangiales</taxon>
        <taxon>Cryptosporangiaceae</taxon>
        <taxon>Cryptosporangium</taxon>
    </lineage>
</organism>
<reference evidence="3" key="1">
    <citation type="journal article" date="2019" name="Int. J. Syst. Evol. Microbiol.">
        <title>The Global Catalogue of Microorganisms (GCM) 10K type strain sequencing project: providing services to taxonomists for standard genome sequencing and annotation.</title>
        <authorList>
            <consortium name="The Broad Institute Genomics Platform"/>
            <consortium name="The Broad Institute Genome Sequencing Center for Infectious Disease"/>
            <person name="Wu L."/>
            <person name="Ma J."/>
        </authorList>
    </citation>
    <scope>NUCLEOTIDE SEQUENCE [LARGE SCALE GENOMIC DNA]</scope>
    <source>
        <strain evidence="3">JCM 9458</strain>
    </source>
</reference>
<feature type="transmembrane region" description="Helical" evidence="1">
    <location>
        <begin position="121"/>
        <end position="140"/>
    </location>
</feature>
<protein>
    <recommendedName>
        <fullName evidence="4">DUF2752 domain-containing protein</fullName>
    </recommendedName>
</protein>
<keyword evidence="1" id="KW-0812">Transmembrane</keyword>
<evidence type="ECO:0000256" key="1">
    <source>
        <dbReference type="SAM" id="Phobius"/>
    </source>
</evidence>
<name>A0ABP6T0W1_9ACTN</name>
<evidence type="ECO:0000313" key="3">
    <source>
        <dbReference type="Proteomes" id="UP001501676"/>
    </source>
</evidence>
<accession>A0ABP6T0W1</accession>
<feature type="transmembrane region" description="Helical" evidence="1">
    <location>
        <begin position="20"/>
        <end position="38"/>
    </location>
</feature>
<proteinExistence type="predicted"/>
<feature type="transmembrane region" description="Helical" evidence="1">
    <location>
        <begin position="83"/>
        <end position="101"/>
    </location>
</feature>
<comment type="caution">
    <text evidence="2">The sequence shown here is derived from an EMBL/GenBank/DDBJ whole genome shotgun (WGS) entry which is preliminary data.</text>
</comment>
<dbReference type="Pfam" id="PF10825">
    <property type="entry name" value="DUF2752"/>
    <property type="match status" value="1"/>
</dbReference>